<dbReference type="Pfam" id="PF24351">
    <property type="entry name" value="DUF7511"/>
    <property type="match status" value="1"/>
</dbReference>
<dbReference type="InterPro" id="IPR055933">
    <property type="entry name" value="DUF7511"/>
</dbReference>
<comment type="caution">
    <text evidence="3">The sequence shown here is derived from an EMBL/GenBank/DDBJ whole genome shotgun (WGS) entry which is preliminary data.</text>
</comment>
<protein>
    <recommendedName>
        <fullName evidence="2">DUF7511 domain-containing protein</fullName>
    </recommendedName>
</protein>
<dbReference type="AlphaFoldDB" id="A0AAV3T7D4"/>
<name>A0AAV3T7D4_9EURY</name>
<accession>A0AAV3T7D4</accession>
<dbReference type="Proteomes" id="UP001500420">
    <property type="component" value="Unassembled WGS sequence"/>
</dbReference>
<keyword evidence="4" id="KW-1185">Reference proteome</keyword>
<evidence type="ECO:0000256" key="1">
    <source>
        <dbReference type="SAM" id="MobiDB-lite"/>
    </source>
</evidence>
<feature type="region of interest" description="Disordered" evidence="1">
    <location>
        <begin position="1"/>
        <end position="33"/>
    </location>
</feature>
<proteinExistence type="predicted"/>
<evidence type="ECO:0000313" key="4">
    <source>
        <dbReference type="Proteomes" id="UP001500420"/>
    </source>
</evidence>
<gene>
    <name evidence="3" type="ORF">GCM10009020_10560</name>
</gene>
<dbReference type="EMBL" id="BAAADV010000001">
    <property type="protein sequence ID" value="GAA0667029.1"/>
    <property type="molecule type" value="Genomic_DNA"/>
</dbReference>
<organism evidence="3 4">
    <name type="scientific">Natronoarchaeum mannanilyticum</name>
    <dbReference type="NCBI Taxonomy" id="926360"/>
    <lineage>
        <taxon>Archaea</taxon>
        <taxon>Methanobacteriati</taxon>
        <taxon>Methanobacteriota</taxon>
        <taxon>Stenosarchaea group</taxon>
        <taxon>Halobacteria</taxon>
        <taxon>Halobacteriales</taxon>
        <taxon>Natronoarchaeaceae</taxon>
    </lineage>
</organism>
<evidence type="ECO:0000313" key="3">
    <source>
        <dbReference type="EMBL" id="GAA0667029.1"/>
    </source>
</evidence>
<sequence>MATDSPLDGTGGDHKNESGAGRVPAESNGARRRIRDLRHEVVSYPDAPDRCTIFPPDATGVARMSTWLTADHDAFVDLATVR</sequence>
<feature type="domain" description="DUF7511" evidence="2">
    <location>
        <begin position="36"/>
        <end position="82"/>
    </location>
</feature>
<reference evidence="3 4" key="1">
    <citation type="journal article" date="2019" name="Int. J. Syst. Evol. Microbiol.">
        <title>The Global Catalogue of Microorganisms (GCM) 10K type strain sequencing project: providing services to taxonomists for standard genome sequencing and annotation.</title>
        <authorList>
            <consortium name="The Broad Institute Genomics Platform"/>
            <consortium name="The Broad Institute Genome Sequencing Center for Infectious Disease"/>
            <person name="Wu L."/>
            <person name="Ma J."/>
        </authorList>
    </citation>
    <scope>NUCLEOTIDE SEQUENCE [LARGE SCALE GENOMIC DNA]</scope>
    <source>
        <strain evidence="3 4">JCM 16328</strain>
    </source>
</reference>
<evidence type="ECO:0000259" key="2">
    <source>
        <dbReference type="Pfam" id="PF24351"/>
    </source>
</evidence>
<dbReference type="RefSeq" id="WP_343772859.1">
    <property type="nucleotide sequence ID" value="NZ_BAAADV010000001.1"/>
</dbReference>